<dbReference type="Proteomes" id="UP000254331">
    <property type="component" value="Unassembled WGS sequence"/>
</dbReference>
<proteinExistence type="predicted"/>
<dbReference type="AlphaFoldDB" id="A0A379FE58"/>
<dbReference type="EMBL" id="UGTW01000001">
    <property type="protein sequence ID" value="SUC17930.1"/>
    <property type="molecule type" value="Genomic_DNA"/>
</dbReference>
<evidence type="ECO:0000313" key="1">
    <source>
        <dbReference type="EMBL" id="SUC17930.1"/>
    </source>
</evidence>
<dbReference type="EMBL" id="UGTW01000005">
    <property type="protein sequence ID" value="SUD29941.1"/>
    <property type="molecule type" value="Genomic_DNA"/>
</dbReference>
<dbReference type="RefSeq" id="WP_036971985.1">
    <property type="nucleotide sequence ID" value="NZ_UGTW01000001.1"/>
</dbReference>
<gene>
    <name evidence="1" type="ORF">NCTC10376_03883</name>
    <name evidence="2" type="ORF">NCTC10376_04171</name>
</gene>
<name>A0A379FE58_PROVU</name>
<sequence length="60" mass="6767">MKIVSEKLAQDQFTQLKLKNLKTILAESIAQADRGELHNINDVFASLTKDKHEDISNSNI</sequence>
<accession>A0A379FE58</accession>
<evidence type="ECO:0000313" key="2">
    <source>
        <dbReference type="EMBL" id="SUD29941.1"/>
    </source>
</evidence>
<evidence type="ECO:0000313" key="3">
    <source>
        <dbReference type="Proteomes" id="UP000254331"/>
    </source>
</evidence>
<protein>
    <submittedName>
        <fullName evidence="1">Putative antitoxin of toxin-antitoxin stability system</fullName>
    </submittedName>
</protein>
<organism evidence="1 3">
    <name type="scientific">Proteus vulgaris</name>
    <dbReference type="NCBI Taxonomy" id="585"/>
    <lineage>
        <taxon>Bacteria</taxon>
        <taxon>Pseudomonadati</taxon>
        <taxon>Pseudomonadota</taxon>
        <taxon>Gammaproteobacteria</taxon>
        <taxon>Enterobacterales</taxon>
        <taxon>Morganellaceae</taxon>
        <taxon>Proteus</taxon>
    </lineage>
</organism>
<reference evidence="1 3" key="1">
    <citation type="submission" date="2018-06" db="EMBL/GenBank/DDBJ databases">
        <authorList>
            <consortium name="Pathogen Informatics"/>
            <person name="Doyle S."/>
        </authorList>
    </citation>
    <scope>NUCLEOTIDE SEQUENCE [LARGE SCALE GENOMIC DNA]</scope>
    <source>
        <strain evidence="1 3">NCTC10376</strain>
    </source>
</reference>